<evidence type="ECO:0000259" key="9">
    <source>
        <dbReference type="Pfam" id="PF00913"/>
    </source>
</evidence>
<dbReference type="Gene3D" id="3.90.150.10">
    <property type="entry name" value="Variant Surface Glycoprotein, subunit A domain 1"/>
    <property type="match status" value="1"/>
</dbReference>
<reference evidence="10" key="1">
    <citation type="submission" date="2016-08" db="EMBL/GenBank/DDBJ databases">
        <title>VSG repertoire of Trypanosoma brucei EATRO 1125.</title>
        <authorList>
            <person name="Cross G.A."/>
        </authorList>
    </citation>
    <scope>NUCLEOTIDE SEQUENCE</scope>
    <source>
        <strain evidence="10">EATRO 1125</strain>
    </source>
</reference>
<evidence type="ECO:0000256" key="2">
    <source>
        <dbReference type="ARBA" id="ARBA00004609"/>
    </source>
</evidence>
<evidence type="ECO:0000256" key="1">
    <source>
        <dbReference type="ARBA" id="ARBA00002523"/>
    </source>
</evidence>
<dbReference type="SUPFAM" id="SSF118251">
    <property type="entry name" value="Variant surface glycoprotein MITAT 1.2, VSG 221, C-terminal domain"/>
    <property type="match status" value="1"/>
</dbReference>
<dbReference type="Pfam" id="PF00913">
    <property type="entry name" value="Trypan_glycop"/>
    <property type="match status" value="1"/>
</dbReference>
<dbReference type="GO" id="GO:0042783">
    <property type="term" value="P:symbiont-mediated evasion of host immune response"/>
    <property type="evidence" value="ECO:0007669"/>
    <property type="project" value="InterPro"/>
</dbReference>
<evidence type="ECO:0000256" key="4">
    <source>
        <dbReference type="ARBA" id="ARBA00022622"/>
    </source>
</evidence>
<evidence type="ECO:0000256" key="3">
    <source>
        <dbReference type="ARBA" id="ARBA00022475"/>
    </source>
</evidence>
<accession>A0A1J0RAU0</accession>
<feature type="domain" description="Trypanosome variant surface glycoprotein A-type N-terminal" evidence="9">
    <location>
        <begin position="15"/>
        <end position="379"/>
    </location>
</feature>
<keyword evidence="6" id="KW-0325">Glycoprotein</keyword>
<feature type="signal peptide" evidence="8">
    <location>
        <begin position="1"/>
        <end position="27"/>
    </location>
</feature>
<dbReference type="InterPro" id="IPR001812">
    <property type="entry name" value="Trypano_VSG_A_N_dom"/>
</dbReference>
<dbReference type="GO" id="GO:0098552">
    <property type="term" value="C:side of membrane"/>
    <property type="evidence" value="ECO:0007669"/>
    <property type="project" value="UniProtKB-KW"/>
</dbReference>
<comment type="subcellular location">
    <subcellularLocation>
        <location evidence="2">Cell membrane</location>
        <topology evidence="2">Lipid-anchor</topology>
        <topology evidence="2">GPI-anchor</topology>
    </subcellularLocation>
</comment>
<dbReference type="VEuPathDB" id="TriTrypDB:Tb427_000136600"/>
<organism evidence="10">
    <name type="scientific">Trypanosoma brucei</name>
    <dbReference type="NCBI Taxonomy" id="5691"/>
    <lineage>
        <taxon>Eukaryota</taxon>
        <taxon>Discoba</taxon>
        <taxon>Euglenozoa</taxon>
        <taxon>Kinetoplastea</taxon>
        <taxon>Metakinetoplastina</taxon>
        <taxon>Trypanosomatida</taxon>
        <taxon>Trypanosomatidae</taxon>
        <taxon>Trypanosoma</taxon>
    </lineage>
</organism>
<dbReference type="SUPFAM" id="SSF58087">
    <property type="entry name" value="Variant surface glycoprotein (N-terminal domain)"/>
    <property type="match status" value="1"/>
</dbReference>
<comment type="function">
    <text evidence="1">VSG forms a coat on the surface of the parasite. The trypanosome evades the immune response of the host by expressing a series of antigenically distinct VSGs from an estimated 1000 VSG genes.</text>
</comment>
<dbReference type="VEuPathDB" id="TriTrypDB:Tb927.5.230"/>
<keyword evidence="4" id="KW-0336">GPI-anchor</keyword>
<evidence type="ECO:0000256" key="8">
    <source>
        <dbReference type="SAM" id="SignalP"/>
    </source>
</evidence>
<keyword evidence="5" id="KW-0472">Membrane</keyword>
<keyword evidence="7" id="KW-0449">Lipoprotein</keyword>
<evidence type="ECO:0000256" key="7">
    <source>
        <dbReference type="ARBA" id="ARBA00023288"/>
    </source>
</evidence>
<dbReference type="EMBL" id="KX700972">
    <property type="protein sequence ID" value="APD74928.1"/>
    <property type="molecule type" value="Genomic_DNA"/>
</dbReference>
<sequence length="457" mass="49177">MATTGTKKAVAMLCMLLVTLSGRPASAAQYIGVLKKSWQPLCEATTELGTLPSDVAHSLQEATKQIKAMILEATRAAIYVRAKGPSKQAEQAAVMSGYMLTSALQGLEQLQHVDIPAGIKLSSTGPYLKGRIDEFLDVARKVHQGGEGCILSSSGSVLSGTDGKTLDSTPCSTSLPKLDPAEHALQHITPTGLKTAQDPQNDANQHQHTATANCRLFSATSTHGLGHSGNVGNQLTWAAGYYTVQPTSDGVLTVADLRQGEKSARRQETAWNEVFAAVKDRPNKGNRAYANKSQEIATDPVGASMLFRILINDVEATPDKLKPELTALFGTDVSQSVSKVFADINDLKLATKVAGIEAGTQLGTISDAQQLGALLAHYSIIELTQHRQLRKKLSENEKQTAKTHEQICNEIKDATECGKNENCKYDDNIKGGPKCVLNETGKKGCKTRKRESNRRER</sequence>
<protein>
    <submittedName>
        <fullName evidence="10">Variant surface glycoprotein 1125.4713</fullName>
    </submittedName>
</protein>
<feature type="chain" id="PRO_5012995234" evidence="8">
    <location>
        <begin position="28"/>
        <end position="457"/>
    </location>
</feature>
<evidence type="ECO:0000256" key="6">
    <source>
        <dbReference type="ARBA" id="ARBA00023180"/>
    </source>
</evidence>
<dbReference type="GO" id="GO:0005886">
    <property type="term" value="C:plasma membrane"/>
    <property type="evidence" value="ECO:0007669"/>
    <property type="project" value="UniProtKB-SubCell"/>
</dbReference>
<dbReference type="VEuPathDB" id="TriTrypDB:Tb1125.11.17330"/>
<evidence type="ECO:0000256" key="5">
    <source>
        <dbReference type="ARBA" id="ARBA00023136"/>
    </source>
</evidence>
<dbReference type="VEuPathDB" id="TriTrypDB:Tbg972.9.640"/>
<proteinExistence type="predicted"/>
<name>A0A1J0RAU0_9TRYP</name>
<keyword evidence="3" id="KW-1003">Cell membrane</keyword>
<keyword evidence="8" id="KW-0732">Signal</keyword>
<dbReference type="AlphaFoldDB" id="A0A1J0RAU0"/>
<dbReference type="InterPro" id="IPR027446">
    <property type="entry name" value="VSG_C_dom_sf"/>
</dbReference>
<dbReference type="Gene3D" id="1.10.470.10">
    <property type="entry name" value="Variant Surface Glycoprotein, subunit A, domain 2"/>
    <property type="match status" value="1"/>
</dbReference>
<evidence type="ECO:0000313" key="10">
    <source>
        <dbReference type="EMBL" id="APD74928.1"/>
    </source>
</evidence>